<evidence type="ECO:0000313" key="3">
    <source>
        <dbReference type="Proteomes" id="UP000037035"/>
    </source>
</evidence>
<proteinExistence type="predicted"/>
<keyword evidence="3" id="KW-1185">Reference proteome</keyword>
<organism evidence="2 3">
    <name type="scientific">Puccinia sorghi</name>
    <dbReference type="NCBI Taxonomy" id="27349"/>
    <lineage>
        <taxon>Eukaryota</taxon>
        <taxon>Fungi</taxon>
        <taxon>Dikarya</taxon>
        <taxon>Basidiomycota</taxon>
        <taxon>Pucciniomycotina</taxon>
        <taxon>Pucciniomycetes</taxon>
        <taxon>Pucciniales</taxon>
        <taxon>Pucciniaceae</taxon>
        <taxon>Puccinia</taxon>
    </lineage>
</organism>
<name>A0A0L6V0D0_9BASI</name>
<dbReference type="VEuPathDB" id="FungiDB:VP01_300g3"/>
<evidence type="ECO:0000256" key="1">
    <source>
        <dbReference type="SAM" id="MobiDB-lite"/>
    </source>
</evidence>
<comment type="caution">
    <text evidence="2">The sequence shown here is derived from an EMBL/GenBank/DDBJ whole genome shotgun (WGS) entry which is preliminary data.</text>
</comment>
<sequence>MGLASVNQELSRYRKRCIPLHCPWTLAAPFLPTSHPFPVPPPEQEIMLSTSEERPKADRQPVLIIQNSVRWCLCTLELPRLLAQLAHLAQAINPASVADQLQAQFRAAVGLLSEMESLVNQIAFSAGSATSDTPGGADKQEEMMLHQGVQVVLRCKSVLIQLSRREGEARDPEGPYRATQVDSPRAEPPFTGEETSAMALLATSN</sequence>
<dbReference type="Proteomes" id="UP000037035">
    <property type="component" value="Unassembled WGS sequence"/>
</dbReference>
<feature type="compositionally biased region" description="Basic and acidic residues" evidence="1">
    <location>
        <begin position="164"/>
        <end position="174"/>
    </location>
</feature>
<feature type="region of interest" description="Disordered" evidence="1">
    <location>
        <begin position="164"/>
        <end position="205"/>
    </location>
</feature>
<protein>
    <submittedName>
        <fullName evidence="2">Uncharacterized protein</fullName>
    </submittedName>
</protein>
<dbReference type="EMBL" id="LAVV01007958">
    <property type="protein sequence ID" value="KNZ54204.1"/>
    <property type="molecule type" value="Genomic_DNA"/>
</dbReference>
<dbReference type="OrthoDB" id="2499449at2759"/>
<reference evidence="2 3" key="1">
    <citation type="submission" date="2015-08" db="EMBL/GenBank/DDBJ databases">
        <title>Next Generation Sequencing and Analysis of the Genome of Puccinia sorghi L Schw, the Causal Agent of Maize Common Rust.</title>
        <authorList>
            <person name="Rochi L."/>
            <person name="Burguener G."/>
            <person name="Darino M."/>
            <person name="Turjanski A."/>
            <person name="Kreff E."/>
            <person name="Dieguez M.J."/>
            <person name="Sacco F."/>
        </authorList>
    </citation>
    <scope>NUCLEOTIDE SEQUENCE [LARGE SCALE GENOMIC DNA]</scope>
    <source>
        <strain evidence="2 3">RO10H11247</strain>
    </source>
</reference>
<evidence type="ECO:0000313" key="2">
    <source>
        <dbReference type="EMBL" id="KNZ54204.1"/>
    </source>
</evidence>
<accession>A0A0L6V0D0</accession>
<gene>
    <name evidence="2" type="ORF">VP01_300g3</name>
</gene>
<dbReference type="AlphaFoldDB" id="A0A0L6V0D0"/>